<reference evidence="2 3" key="1">
    <citation type="submission" date="2018-01" db="EMBL/GenBank/DDBJ databases">
        <authorList>
            <person name="Paulsen S."/>
            <person name="Gram L.K."/>
        </authorList>
    </citation>
    <scope>NUCLEOTIDE SEQUENCE [LARGE SCALE GENOMIC DNA]</scope>
    <source>
        <strain evidence="2 3">S3790</strain>
    </source>
</reference>
<sequence>MNPMSAALFLVLFLCVWFLPTILAAFFNRKNLVKILVANIPAGLSWAAWGALLVWAFSGKIQGGLKKDVADANVSGDKQ</sequence>
<gene>
    <name evidence="2" type="ORF">CWC19_14335</name>
</gene>
<organism evidence="2 3">
    <name type="scientific">Pseudoalteromonas aurantia</name>
    <dbReference type="NCBI Taxonomy" id="43654"/>
    <lineage>
        <taxon>Bacteria</taxon>
        <taxon>Pseudomonadati</taxon>
        <taxon>Pseudomonadota</taxon>
        <taxon>Gammaproteobacteria</taxon>
        <taxon>Alteromonadales</taxon>
        <taxon>Pseudoalteromonadaceae</taxon>
        <taxon>Pseudoalteromonas</taxon>
    </lineage>
</organism>
<comment type="caution">
    <text evidence="2">The sequence shown here is derived from an EMBL/GenBank/DDBJ whole genome shotgun (WGS) entry which is preliminary data.</text>
</comment>
<dbReference type="InterPro" id="IPR016410">
    <property type="entry name" value="Phage_imm"/>
</dbReference>
<reference evidence="3" key="2">
    <citation type="submission" date="2019-06" db="EMBL/GenBank/DDBJ databases">
        <title>Co-occurence of chitin degradation, pigmentation and bioactivity in marine Pseudoalteromonas.</title>
        <authorList>
            <person name="Sonnenschein E.C."/>
            <person name="Bech P.K."/>
        </authorList>
    </citation>
    <scope>NUCLEOTIDE SEQUENCE [LARGE SCALE GENOMIC DNA]</scope>
    <source>
        <strain evidence="3">S3790</strain>
    </source>
</reference>
<evidence type="ECO:0008006" key="4">
    <source>
        <dbReference type="Google" id="ProtNLM"/>
    </source>
</evidence>
<dbReference type="EMBL" id="PNBX01000060">
    <property type="protein sequence ID" value="TMO67387.1"/>
    <property type="molecule type" value="Genomic_DNA"/>
</dbReference>
<proteinExistence type="predicted"/>
<evidence type="ECO:0000256" key="1">
    <source>
        <dbReference type="SAM" id="Phobius"/>
    </source>
</evidence>
<accession>A0A5S3V8A7</accession>
<evidence type="ECO:0000313" key="3">
    <source>
        <dbReference type="Proteomes" id="UP000307217"/>
    </source>
</evidence>
<protein>
    <recommendedName>
        <fullName evidence="4">Superinfection immunity protein</fullName>
    </recommendedName>
</protein>
<dbReference type="Pfam" id="PF14373">
    <property type="entry name" value="Imm_superinfect"/>
    <property type="match status" value="1"/>
</dbReference>
<dbReference type="Proteomes" id="UP000307217">
    <property type="component" value="Unassembled WGS sequence"/>
</dbReference>
<feature type="transmembrane region" description="Helical" evidence="1">
    <location>
        <begin position="40"/>
        <end position="57"/>
    </location>
</feature>
<name>A0A5S3V8A7_9GAMM</name>
<evidence type="ECO:0000313" key="2">
    <source>
        <dbReference type="EMBL" id="TMO67387.1"/>
    </source>
</evidence>
<dbReference type="AlphaFoldDB" id="A0A5S3V8A7"/>
<keyword evidence="1" id="KW-1133">Transmembrane helix</keyword>
<keyword evidence="1" id="KW-0812">Transmembrane</keyword>
<keyword evidence="1" id="KW-0472">Membrane</keyword>